<comment type="caution">
    <text evidence="3">The sequence shown here is derived from an EMBL/GenBank/DDBJ whole genome shotgun (WGS) entry which is preliminary data.</text>
</comment>
<dbReference type="Gene3D" id="3.60.110.10">
    <property type="entry name" value="Carbon-nitrogen hydrolase"/>
    <property type="match status" value="1"/>
</dbReference>
<dbReference type="PANTHER" id="PTHR23088:SF27">
    <property type="entry name" value="DEAMINATED GLUTATHIONE AMIDASE"/>
    <property type="match status" value="1"/>
</dbReference>
<reference evidence="3 4" key="1">
    <citation type="submission" date="2024-09" db="EMBL/GenBank/DDBJ databases">
        <authorList>
            <person name="Sun Q."/>
            <person name="Mori K."/>
        </authorList>
    </citation>
    <scope>NUCLEOTIDE SEQUENCE [LARGE SCALE GENOMIC DNA]</scope>
    <source>
        <strain evidence="3 4">NCAIM B.02301</strain>
    </source>
</reference>
<evidence type="ECO:0000313" key="4">
    <source>
        <dbReference type="Proteomes" id="UP001589833"/>
    </source>
</evidence>
<dbReference type="InterPro" id="IPR036526">
    <property type="entry name" value="C-N_Hydrolase_sf"/>
</dbReference>
<sequence>MKISSYQMDIIPGNPKKNREKVKEWVDNICKEESPDVIVLPEMWTTGYTLPELKEIADRDGEPTTRFLQNLARENEINIIGGSFANIKDDEVYNSAIAINRKGEILYRYDKVHLVPMLDEHLYLKAGTHNHIFEIEGIKAGLIICYDLRFPELSRQLAVDGAEILFIVAEWPEARKYHWKHLQIARAIENQVFVVSTNCVGQYNGVQYCGNSMMIDPLGEIISCGNEENEETITKELDLHSVPVIREKVPVFKSRVPSVYKIN</sequence>
<dbReference type="CDD" id="cd07583">
    <property type="entry name" value="nitrilase_5"/>
    <property type="match status" value="1"/>
</dbReference>
<keyword evidence="3" id="KW-0378">Hydrolase</keyword>
<dbReference type="InterPro" id="IPR001110">
    <property type="entry name" value="UPF0012_CS"/>
</dbReference>
<dbReference type="PROSITE" id="PS50263">
    <property type="entry name" value="CN_HYDROLASE"/>
    <property type="match status" value="1"/>
</dbReference>
<gene>
    <name evidence="3" type="ORF">ACFFH4_16760</name>
</gene>
<comment type="similarity">
    <text evidence="1">Belongs to the carbon-nitrogen hydrolase superfamily. NIT1/NIT2 family.</text>
</comment>
<dbReference type="EMBL" id="JBHLTR010000031">
    <property type="protein sequence ID" value="MFC0560640.1"/>
    <property type="molecule type" value="Genomic_DNA"/>
</dbReference>
<dbReference type="PANTHER" id="PTHR23088">
    <property type="entry name" value="NITRILASE-RELATED"/>
    <property type="match status" value="1"/>
</dbReference>
<evidence type="ECO:0000313" key="3">
    <source>
        <dbReference type="EMBL" id="MFC0560640.1"/>
    </source>
</evidence>
<dbReference type="Pfam" id="PF00795">
    <property type="entry name" value="CN_hydrolase"/>
    <property type="match status" value="1"/>
</dbReference>
<protein>
    <submittedName>
        <fullName evidence="3">Carbon-nitrogen family hydrolase</fullName>
    </submittedName>
</protein>
<name>A0ABV6NIP4_9BACI</name>
<keyword evidence="4" id="KW-1185">Reference proteome</keyword>
<evidence type="ECO:0000259" key="2">
    <source>
        <dbReference type="PROSITE" id="PS50263"/>
    </source>
</evidence>
<dbReference type="SUPFAM" id="SSF56317">
    <property type="entry name" value="Carbon-nitrogen hydrolase"/>
    <property type="match status" value="1"/>
</dbReference>
<organism evidence="3 4">
    <name type="scientific">Halalkalibacter alkalisediminis</name>
    <dbReference type="NCBI Taxonomy" id="935616"/>
    <lineage>
        <taxon>Bacteria</taxon>
        <taxon>Bacillati</taxon>
        <taxon>Bacillota</taxon>
        <taxon>Bacilli</taxon>
        <taxon>Bacillales</taxon>
        <taxon>Bacillaceae</taxon>
        <taxon>Halalkalibacter</taxon>
    </lineage>
</organism>
<dbReference type="Proteomes" id="UP001589833">
    <property type="component" value="Unassembled WGS sequence"/>
</dbReference>
<dbReference type="GO" id="GO:0016787">
    <property type="term" value="F:hydrolase activity"/>
    <property type="evidence" value="ECO:0007669"/>
    <property type="project" value="UniProtKB-KW"/>
</dbReference>
<evidence type="ECO:0000256" key="1">
    <source>
        <dbReference type="ARBA" id="ARBA00010613"/>
    </source>
</evidence>
<dbReference type="RefSeq" id="WP_273844104.1">
    <property type="nucleotide sequence ID" value="NZ_JAQQWT010000008.1"/>
</dbReference>
<accession>A0ABV6NIP4</accession>
<dbReference type="PROSITE" id="PS01227">
    <property type="entry name" value="UPF0012"/>
    <property type="match status" value="1"/>
</dbReference>
<proteinExistence type="inferred from homology"/>
<feature type="domain" description="CN hydrolase" evidence="2">
    <location>
        <begin position="1"/>
        <end position="239"/>
    </location>
</feature>
<dbReference type="InterPro" id="IPR003010">
    <property type="entry name" value="C-N_Hydrolase"/>
</dbReference>